<dbReference type="OrthoDB" id="7262039at2"/>
<dbReference type="PANTHER" id="PTHR36558:SF1">
    <property type="entry name" value="RESTRICTION ENDONUCLEASE DOMAIN-CONTAINING PROTEIN-RELATED"/>
    <property type="match status" value="1"/>
</dbReference>
<dbReference type="Gene3D" id="3.90.1570.10">
    <property type="entry name" value="tt1808, chain A"/>
    <property type="match status" value="1"/>
</dbReference>
<dbReference type="AlphaFoldDB" id="A0A8G2FG99"/>
<dbReference type="Proteomes" id="UP000186308">
    <property type="component" value="Unassembled WGS sequence"/>
</dbReference>
<dbReference type="Pfam" id="PF05685">
    <property type="entry name" value="Uma2"/>
    <property type="match status" value="1"/>
</dbReference>
<dbReference type="InterPro" id="IPR012296">
    <property type="entry name" value="Nuclease_put_TT1808"/>
</dbReference>
<dbReference type="SUPFAM" id="SSF52980">
    <property type="entry name" value="Restriction endonuclease-like"/>
    <property type="match status" value="1"/>
</dbReference>
<gene>
    <name evidence="2" type="ORF">SAMN05421828_107113</name>
</gene>
<keyword evidence="2" id="KW-0540">Nuclease</keyword>
<keyword evidence="3" id="KW-1185">Reference proteome</keyword>
<evidence type="ECO:0000259" key="1">
    <source>
        <dbReference type="Pfam" id="PF05685"/>
    </source>
</evidence>
<name>A0A8G2FG99_ACIRU</name>
<protein>
    <submittedName>
        <fullName evidence="2">Endonuclease, Uma2 family (Restriction endonuclease fold)</fullName>
    </submittedName>
</protein>
<evidence type="ECO:0000313" key="3">
    <source>
        <dbReference type="Proteomes" id="UP000186308"/>
    </source>
</evidence>
<reference evidence="2 3" key="1">
    <citation type="submission" date="2017-01" db="EMBL/GenBank/DDBJ databases">
        <authorList>
            <person name="Varghese N."/>
            <person name="Submissions S."/>
        </authorList>
    </citation>
    <scope>NUCLEOTIDE SEQUENCE [LARGE SCALE GENOMIC DNA]</scope>
    <source>
        <strain evidence="2 3">ATCC 35905</strain>
    </source>
</reference>
<proteinExistence type="predicted"/>
<organism evidence="2 3">
    <name type="scientific">Acidiphilium rubrum</name>
    <dbReference type="NCBI Taxonomy" id="526"/>
    <lineage>
        <taxon>Bacteria</taxon>
        <taxon>Pseudomonadati</taxon>
        <taxon>Pseudomonadota</taxon>
        <taxon>Alphaproteobacteria</taxon>
        <taxon>Acetobacterales</taxon>
        <taxon>Acidocellaceae</taxon>
        <taxon>Acidiphilium</taxon>
    </lineage>
</organism>
<keyword evidence="2" id="KW-0255">Endonuclease</keyword>
<dbReference type="CDD" id="cd06260">
    <property type="entry name" value="DUF820-like"/>
    <property type="match status" value="1"/>
</dbReference>
<evidence type="ECO:0000313" key="2">
    <source>
        <dbReference type="EMBL" id="SIQ65120.1"/>
    </source>
</evidence>
<keyword evidence="2" id="KW-0378">Hydrolase</keyword>
<dbReference type="InterPro" id="IPR008538">
    <property type="entry name" value="Uma2"/>
</dbReference>
<dbReference type="GO" id="GO:0004519">
    <property type="term" value="F:endonuclease activity"/>
    <property type="evidence" value="ECO:0007669"/>
    <property type="project" value="UniProtKB-KW"/>
</dbReference>
<sequence>MSSATQFPARMSVADFLDWCPEDGQVWQLVDGEPVAMAPASTTHARIQAEIARLIGNHLLERGSACDVLMAPGVTPHLERAHNVRVPDIGVSCSPGGDDGSLLTAPVLLIEILSPSNHRETWANVWAYASISSVREILVVSSVSVGAEVLRRRPDGSWPEQAEVVSSGELHLESIDYVTPLMAFYRTTRLNTPR</sequence>
<dbReference type="EMBL" id="FTNE01000007">
    <property type="protein sequence ID" value="SIQ65120.1"/>
    <property type="molecule type" value="Genomic_DNA"/>
</dbReference>
<feature type="domain" description="Putative restriction endonuclease" evidence="1">
    <location>
        <begin position="14"/>
        <end position="163"/>
    </location>
</feature>
<comment type="caution">
    <text evidence="2">The sequence shown here is derived from an EMBL/GenBank/DDBJ whole genome shotgun (WGS) entry which is preliminary data.</text>
</comment>
<dbReference type="PANTHER" id="PTHR36558">
    <property type="entry name" value="GLR1098 PROTEIN"/>
    <property type="match status" value="1"/>
</dbReference>
<dbReference type="InterPro" id="IPR011335">
    <property type="entry name" value="Restrct_endonuc-II-like"/>
</dbReference>
<accession>A0A8G2FG99</accession>